<comment type="subcellular location">
    <subcellularLocation>
        <location evidence="1 7">Cell membrane</location>
        <topology evidence="1 7">Multi-pass membrane protein</topology>
    </subcellularLocation>
</comment>
<dbReference type="HOGENOM" id="CLU_016047_0_2_9"/>
<dbReference type="InterPro" id="IPR000515">
    <property type="entry name" value="MetI-like"/>
</dbReference>
<dbReference type="InterPro" id="IPR051393">
    <property type="entry name" value="ABC_transporter_permease"/>
</dbReference>
<evidence type="ECO:0000256" key="6">
    <source>
        <dbReference type="ARBA" id="ARBA00023136"/>
    </source>
</evidence>
<keyword evidence="10" id="KW-1185">Reference proteome</keyword>
<keyword evidence="2 7" id="KW-0813">Transport</keyword>
<dbReference type="OrthoDB" id="42615at2"/>
<dbReference type="PROSITE" id="PS50928">
    <property type="entry name" value="ABC_TM1"/>
    <property type="match status" value="1"/>
</dbReference>
<accession>A9KPA3</accession>
<dbReference type="SUPFAM" id="SSF161098">
    <property type="entry name" value="MetI-like"/>
    <property type="match status" value="1"/>
</dbReference>
<protein>
    <submittedName>
        <fullName evidence="9">Binding-protein-dependent transport systems inner membrane component</fullName>
    </submittedName>
</protein>
<keyword evidence="6 7" id="KW-0472">Membrane</keyword>
<dbReference type="STRING" id="357809.Cphy_1390"/>
<keyword evidence="3" id="KW-1003">Cell membrane</keyword>
<dbReference type="GO" id="GO:0055085">
    <property type="term" value="P:transmembrane transport"/>
    <property type="evidence" value="ECO:0007669"/>
    <property type="project" value="InterPro"/>
</dbReference>
<gene>
    <name evidence="9" type="ordered locus">Cphy_1390</name>
</gene>
<reference evidence="10" key="1">
    <citation type="submission" date="2007-11" db="EMBL/GenBank/DDBJ databases">
        <title>Complete genome sequence of Clostridium phytofermentans ISDg.</title>
        <authorList>
            <person name="Leschine S.B."/>
            <person name="Warnick T.A."/>
            <person name="Blanchard J.L."/>
            <person name="Schnell D.J."/>
            <person name="Petit E.L."/>
            <person name="LaTouf W.G."/>
            <person name="Copeland A."/>
            <person name="Lucas S."/>
            <person name="Lapidus A."/>
            <person name="Barry K."/>
            <person name="Glavina del Rio T."/>
            <person name="Dalin E."/>
            <person name="Tice H."/>
            <person name="Pitluck S."/>
            <person name="Kiss H."/>
            <person name="Brettin T."/>
            <person name="Bruce D."/>
            <person name="Detter J.C."/>
            <person name="Han C."/>
            <person name="Kuske C."/>
            <person name="Schmutz J."/>
            <person name="Larimer F."/>
            <person name="Land M."/>
            <person name="Hauser L."/>
            <person name="Kyrpides N."/>
            <person name="Kim E.A."/>
            <person name="Richardson P."/>
        </authorList>
    </citation>
    <scope>NUCLEOTIDE SEQUENCE [LARGE SCALE GENOMIC DNA]</scope>
    <source>
        <strain evidence="10">ATCC 700394 / DSM 18823 / ISDg</strain>
    </source>
</reference>
<evidence type="ECO:0000256" key="2">
    <source>
        <dbReference type="ARBA" id="ARBA00022448"/>
    </source>
</evidence>
<feature type="transmembrane region" description="Helical" evidence="7">
    <location>
        <begin position="121"/>
        <end position="141"/>
    </location>
</feature>
<dbReference type="Proteomes" id="UP000000370">
    <property type="component" value="Chromosome"/>
</dbReference>
<evidence type="ECO:0000256" key="3">
    <source>
        <dbReference type="ARBA" id="ARBA00022475"/>
    </source>
</evidence>
<evidence type="ECO:0000256" key="1">
    <source>
        <dbReference type="ARBA" id="ARBA00004651"/>
    </source>
</evidence>
<feature type="transmembrane region" description="Helical" evidence="7">
    <location>
        <begin position="170"/>
        <end position="193"/>
    </location>
</feature>
<dbReference type="PANTHER" id="PTHR30193">
    <property type="entry name" value="ABC TRANSPORTER PERMEASE PROTEIN"/>
    <property type="match status" value="1"/>
</dbReference>
<sequence precursor="true">MKTFVINKKRYIKNKHKDNLTAFLFLLPCLIGFVAFIVFPVVASLLLGFTEWNFLGGLKGIKFIGLDNFKTLLSGKDLWFNESFKNTLIFAAITVPVGLALGLIVATVMNKYVYCSGLFKVIVFIPYISSVVASVIVWQVMLQPSYGPINSILTSLGISNPPKWFVDPKWAMPTIIIFQIWQTLGYNVIVFMAGLKGISSELYEAASIDGASELRKFKDITIPLISPTTFFLSTMGIIGSFKVFDSISVATKGGPGNATSVVAFYIYREAFELYRMGTANAAAWIMFIIIFVVTMIQLRGQNKWVTYD</sequence>
<feature type="transmembrane region" description="Helical" evidence="7">
    <location>
        <begin position="88"/>
        <end position="109"/>
    </location>
</feature>
<organism evidence="9 10">
    <name type="scientific">Lachnoclostridium phytofermentans (strain ATCC 700394 / DSM 18823 / ISDg)</name>
    <name type="common">Clostridium phytofermentans</name>
    <dbReference type="NCBI Taxonomy" id="357809"/>
    <lineage>
        <taxon>Bacteria</taxon>
        <taxon>Bacillati</taxon>
        <taxon>Bacillota</taxon>
        <taxon>Clostridia</taxon>
        <taxon>Lachnospirales</taxon>
        <taxon>Lachnospiraceae</taxon>
    </lineage>
</organism>
<dbReference type="Gene3D" id="1.10.3720.10">
    <property type="entry name" value="MetI-like"/>
    <property type="match status" value="1"/>
</dbReference>
<evidence type="ECO:0000313" key="9">
    <source>
        <dbReference type="EMBL" id="ABX41765.1"/>
    </source>
</evidence>
<dbReference type="Pfam" id="PF00528">
    <property type="entry name" value="BPD_transp_1"/>
    <property type="match status" value="1"/>
</dbReference>
<keyword evidence="4 7" id="KW-0812">Transmembrane</keyword>
<dbReference type="EMBL" id="CP000885">
    <property type="protein sequence ID" value="ABX41765.1"/>
    <property type="molecule type" value="Genomic_DNA"/>
</dbReference>
<feature type="transmembrane region" description="Helical" evidence="7">
    <location>
        <begin position="279"/>
        <end position="298"/>
    </location>
</feature>
<dbReference type="InterPro" id="IPR035906">
    <property type="entry name" value="MetI-like_sf"/>
</dbReference>
<feature type="transmembrane region" description="Helical" evidence="7">
    <location>
        <begin position="20"/>
        <end position="49"/>
    </location>
</feature>
<proteinExistence type="inferred from homology"/>
<comment type="similarity">
    <text evidence="7">Belongs to the binding-protein-dependent transport system permease family.</text>
</comment>
<dbReference type="AlphaFoldDB" id="A9KPA3"/>
<dbReference type="SUPFAM" id="SSF160964">
    <property type="entry name" value="MalF N-terminal region-like"/>
    <property type="match status" value="1"/>
</dbReference>
<dbReference type="GO" id="GO:0005886">
    <property type="term" value="C:plasma membrane"/>
    <property type="evidence" value="ECO:0007669"/>
    <property type="project" value="UniProtKB-SubCell"/>
</dbReference>
<name>A9KPA3_LACP7</name>
<dbReference type="RefSeq" id="WP_012199419.1">
    <property type="nucleotide sequence ID" value="NC_010001.1"/>
</dbReference>
<dbReference type="eggNOG" id="COG1175">
    <property type="taxonomic scope" value="Bacteria"/>
</dbReference>
<evidence type="ECO:0000256" key="5">
    <source>
        <dbReference type="ARBA" id="ARBA00022989"/>
    </source>
</evidence>
<feature type="domain" description="ABC transmembrane type-1" evidence="8">
    <location>
        <begin position="84"/>
        <end position="297"/>
    </location>
</feature>
<evidence type="ECO:0000256" key="4">
    <source>
        <dbReference type="ARBA" id="ARBA00022692"/>
    </source>
</evidence>
<evidence type="ECO:0000313" key="10">
    <source>
        <dbReference type="Proteomes" id="UP000000370"/>
    </source>
</evidence>
<evidence type="ECO:0000259" key="8">
    <source>
        <dbReference type="PROSITE" id="PS50928"/>
    </source>
</evidence>
<keyword evidence="5 7" id="KW-1133">Transmembrane helix</keyword>
<dbReference type="PANTHER" id="PTHR30193:SF37">
    <property type="entry name" value="INNER MEMBRANE ABC TRANSPORTER PERMEASE PROTEIN YCJO"/>
    <property type="match status" value="1"/>
</dbReference>
<dbReference type="KEGG" id="cpy:Cphy_1390"/>
<evidence type="ECO:0000256" key="7">
    <source>
        <dbReference type="RuleBase" id="RU363032"/>
    </source>
</evidence>
<dbReference type="CDD" id="cd06261">
    <property type="entry name" value="TM_PBP2"/>
    <property type="match status" value="1"/>
</dbReference>